<evidence type="ECO:0000259" key="1">
    <source>
        <dbReference type="Pfam" id="PF18723"/>
    </source>
</evidence>
<dbReference type="GO" id="GO:0016301">
    <property type="term" value="F:kinase activity"/>
    <property type="evidence" value="ECO:0007669"/>
    <property type="project" value="UniProtKB-KW"/>
</dbReference>
<proteinExistence type="predicted"/>
<accession>A0ABU9H9W5</accession>
<name>A0ABU9H9W5_9GAMM</name>
<keyword evidence="2" id="KW-0808">Transferase</keyword>
<keyword evidence="3" id="KW-1185">Reference proteome</keyword>
<reference evidence="2 3" key="1">
    <citation type="submission" date="2024-02" db="EMBL/GenBank/DDBJ databases">
        <title>Bacteria isolated from the canopy kelp, Nereocystis luetkeana.</title>
        <authorList>
            <person name="Pfister C.A."/>
            <person name="Younker I.T."/>
            <person name="Light S.H."/>
        </authorList>
    </citation>
    <scope>NUCLEOTIDE SEQUENCE [LARGE SCALE GENOMIC DNA]</scope>
    <source>
        <strain evidence="2 3">TI.2.07</strain>
    </source>
</reference>
<dbReference type="EMBL" id="JBAKBA010000010">
    <property type="protein sequence ID" value="MEL0658670.1"/>
    <property type="molecule type" value="Genomic_DNA"/>
</dbReference>
<comment type="caution">
    <text evidence="2">The sequence shown here is derived from an EMBL/GenBank/DDBJ whole genome shotgun (WGS) entry which is preliminary data.</text>
</comment>
<dbReference type="RefSeq" id="WP_341627312.1">
    <property type="nucleotide sequence ID" value="NZ_JBAKBA010000010.1"/>
</dbReference>
<keyword evidence="2" id="KW-0418">Kinase</keyword>
<evidence type="ECO:0000313" key="2">
    <source>
        <dbReference type="EMBL" id="MEL0658670.1"/>
    </source>
</evidence>
<dbReference type="Pfam" id="PF18723">
    <property type="entry name" value="HMUDK_hel"/>
    <property type="match status" value="1"/>
</dbReference>
<evidence type="ECO:0000313" key="3">
    <source>
        <dbReference type="Proteomes" id="UP001366060"/>
    </source>
</evidence>
<dbReference type="Proteomes" id="UP001366060">
    <property type="component" value="Unassembled WGS sequence"/>
</dbReference>
<sequence length="322" mass="38038">MITINNQQSIKTSCGYDTFWKFAYERQNIFMKRIQGERSNLTKDDVLQSFKFTNTYRASDRVSQYLIKNIIYTKKFSVIDTVFRILLFKLFNKIETWELLEKTFGEITTETYSSLRYIQALDKAMDSGIRIYSNAYMMASGSKAFPVKRKHHAHFLLLDRMLKDELPQQLESCHTMEAAYNLILSYPMIGNFLAYQYVTDVNYSEVTSFSECEFTVPGPGSKDGIRKCFEDKAGYSDTDIIKIMTERQEYEFERLGLDFKYLGNRSLQYIDIQNIFCETDKYCRVVHPELEGYSGRTRIKQKFKINNKPIDLFYPPKWNIRM</sequence>
<protein>
    <submittedName>
        <fullName evidence="2">Nucleotide kinase domain-containing protein</fullName>
    </submittedName>
</protein>
<feature type="domain" description="5-hmdU DNA kinase helical" evidence="1">
    <location>
        <begin position="16"/>
        <end position="291"/>
    </location>
</feature>
<gene>
    <name evidence="2" type="ORF">V6255_05895</name>
</gene>
<dbReference type="InterPro" id="IPR040684">
    <property type="entry name" value="HMUDK_hel"/>
</dbReference>
<organism evidence="2 3">
    <name type="scientific">Psychromonas arctica</name>
    <dbReference type="NCBI Taxonomy" id="168275"/>
    <lineage>
        <taxon>Bacteria</taxon>
        <taxon>Pseudomonadati</taxon>
        <taxon>Pseudomonadota</taxon>
        <taxon>Gammaproteobacteria</taxon>
        <taxon>Alteromonadales</taxon>
        <taxon>Psychromonadaceae</taxon>
        <taxon>Psychromonas</taxon>
    </lineage>
</organism>